<organism evidence="1 2">
    <name type="scientific">Paramecium sonneborni</name>
    <dbReference type="NCBI Taxonomy" id="65129"/>
    <lineage>
        <taxon>Eukaryota</taxon>
        <taxon>Sar</taxon>
        <taxon>Alveolata</taxon>
        <taxon>Ciliophora</taxon>
        <taxon>Intramacronucleata</taxon>
        <taxon>Oligohymenophorea</taxon>
        <taxon>Peniculida</taxon>
        <taxon>Parameciidae</taxon>
        <taxon>Paramecium</taxon>
    </lineage>
</organism>
<dbReference type="Proteomes" id="UP000692954">
    <property type="component" value="Unassembled WGS sequence"/>
</dbReference>
<proteinExistence type="predicted"/>
<reference evidence="1" key="1">
    <citation type="submission" date="2021-01" db="EMBL/GenBank/DDBJ databases">
        <authorList>
            <consortium name="Genoscope - CEA"/>
            <person name="William W."/>
        </authorList>
    </citation>
    <scope>NUCLEOTIDE SEQUENCE</scope>
</reference>
<evidence type="ECO:0000313" key="1">
    <source>
        <dbReference type="EMBL" id="CAD8129578.1"/>
    </source>
</evidence>
<protein>
    <submittedName>
        <fullName evidence="1">Uncharacterized protein</fullName>
    </submittedName>
</protein>
<keyword evidence="2" id="KW-1185">Reference proteome</keyword>
<comment type="caution">
    <text evidence="1">The sequence shown here is derived from an EMBL/GenBank/DDBJ whole genome shotgun (WGS) entry which is preliminary data.</text>
</comment>
<sequence>MDFVIIQSYQKMLKKDEYNLQSLSLLISANNHSMIVSYFCAN</sequence>
<accession>A0A8S1RMT7</accession>
<dbReference type="EMBL" id="CAJJDN010000231">
    <property type="protein sequence ID" value="CAD8129578.1"/>
    <property type="molecule type" value="Genomic_DNA"/>
</dbReference>
<gene>
    <name evidence="1" type="ORF">PSON_ATCC_30995.1.T2310009</name>
</gene>
<dbReference type="AlphaFoldDB" id="A0A8S1RMT7"/>
<evidence type="ECO:0000313" key="2">
    <source>
        <dbReference type="Proteomes" id="UP000692954"/>
    </source>
</evidence>
<name>A0A8S1RMT7_9CILI</name>